<dbReference type="AlphaFoldDB" id="A0A7I9Y322"/>
<evidence type="ECO:0000256" key="1">
    <source>
        <dbReference type="ARBA" id="ARBA00023239"/>
    </source>
</evidence>
<evidence type="ECO:0000313" key="3">
    <source>
        <dbReference type="EMBL" id="GFG76462.1"/>
    </source>
</evidence>
<dbReference type="SUPFAM" id="SSF51556">
    <property type="entry name" value="Metallo-dependent hydrolases"/>
    <property type="match status" value="1"/>
</dbReference>
<evidence type="ECO:0000259" key="2">
    <source>
        <dbReference type="Pfam" id="PF04909"/>
    </source>
</evidence>
<dbReference type="EMBL" id="BLKW01000004">
    <property type="protein sequence ID" value="GFG76462.1"/>
    <property type="molecule type" value="Genomic_DNA"/>
</dbReference>
<gene>
    <name evidence="3" type="ORF">MBOT_38270</name>
</gene>
<dbReference type="Proteomes" id="UP000465361">
    <property type="component" value="Unassembled WGS sequence"/>
</dbReference>
<dbReference type="GO" id="GO:0005829">
    <property type="term" value="C:cytosol"/>
    <property type="evidence" value="ECO:0007669"/>
    <property type="project" value="TreeGrafter"/>
</dbReference>
<dbReference type="GO" id="GO:0019748">
    <property type="term" value="P:secondary metabolic process"/>
    <property type="evidence" value="ECO:0007669"/>
    <property type="project" value="TreeGrafter"/>
</dbReference>
<evidence type="ECO:0000313" key="4">
    <source>
        <dbReference type="Proteomes" id="UP000465361"/>
    </source>
</evidence>
<comment type="caution">
    <text evidence="3">The sequence shown here is derived from an EMBL/GenBank/DDBJ whole genome shotgun (WGS) entry which is preliminary data.</text>
</comment>
<dbReference type="PANTHER" id="PTHR21240">
    <property type="entry name" value="2-AMINO-3-CARBOXYLMUCONATE-6-SEMIALDEHYDE DECARBOXYLASE"/>
    <property type="match status" value="1"/>
</dbReference>
<proteinExistence type="predicted"/>
<reference evidence="3 4" key="1">
    <citation type="journal article" date="2019" name="Emerg. Microbes Infect.">
        <title>Comprehensive subspecies identification of 175 nontuberculous mycobacteria species based on 7547 genomic profiles.</title>
        <authorList>
            <person name="Matsumoto Y."/>
            <person name="Kinjo T."/>
            <person name="Motooka D."/>
            <person name="Nabeya D."/>
            <person name="Jung N."/>
            <person name="Uechi K."/>
            <person name="Horii T."/>
            <person name="Iida T."/>
            <person name="Fujita J."/>
            <person name="Nakamura S."/>
        </authorList>
    </citation>
    <scope>NUCLEOTIDE SEQUENCE [LARGE SCALE GENOMIC DNA]</scope>
    <source>
        <strain evidence="3 4">JCM 17322</strain>
    </source>
</reference>
<dbReference type="GO" id="GO:0016787">
    <property type="term" value="F:hydrolase activity"/>
    <property type="evidence" value="ECO:0007669"/>
    <property type="project" value="InterPro"/>
</dbReference>
<keyword evidence="4" id="KW-1185">Reference proteome</keyword>
<organism evidence="3 4">
    <name type="scientific">Mycobacterium botniense</name>
    <dbReference type="NCBI Taxonomy" id="84962"/>
    <lineage>
        <taxon>Bacteria</taxon>
        <taxon>Bacillati</taxon>
        <taxon>Actinomycetota</taxon>
        <taxon>Actinomycetes</taxon>
        <taxon>Mycobacteriales</taxon>
        <taxon>Mycobacteriaceae</taxon>
        <taxon>Mycobacterium</taxon>
    </lineage>
</organism>
<dbReference type="Pfam" id="PF04909">
    <property type="entry name" value="Amidohydro_2"/>
    <property type="match status" value="1"/>
</dbReference>
<protein>
    <recommendedName>
        <fullName evidence="2">Amidohydrolase-related domain-containing protein</fullName>
    </recommendedName>
</protein>
<dbReference type="PANTHER" id="PTHR21240:SF30">
    <property type="entry name" value="AMIDOHYDROLASE-RELATED DOMAIN-CONTAINING PROTEIN-RELATED"/>
    <property type="match status" value="1"/>
</dbReference>
<sequence>MTELGLCGALVNDCVHGPGGRYLDAPEYDEIWSALESLGVPLYLHPGAPPVDHWRVLDGHPELYGATWSWAAETGGHALRILFSGLFDRHPGATLILGHMGEFLPFQRSRLDSRSRLIETNVPLRHPPSGYLGTNVVFTNSGVFSPAVMLGAVLEVGADAVMFSVDYPYESSREAVAGFERTTLPGGDREKIAHGNAERLLRI</sequence>
<dbReference type="Gene3D" id="3.20.20.140">
    <property type="entry name" value="Metal-dependent hydrolases"/>
    <property type="match status" value="1"/>
</dbReference>
<accession>A0A7I9Y322</accession>
<dbReference type="InterPro" id="IPR006680">
    <property type="entry name" value="Amidohydro-rel"/>
</dbReference>
<dbReference type="GO" id="GO:0016831">
    <property type="term" value="F:carboxy-lyase activity"/>
    <property type="evidence" value="ECO:0007669"/>
    <property type="project" value="InterPro"/>
</dbReference>
<dbReference type="InterPro" id="IPR032466">
    <property type="entry name" value="Metal_Hydrolase"/>
</dbReference>
<name>A0A7I9Y322_9MYCO</name>
<dbReference type="InterPro" id="IPR032465">
    <property type="entry name" value="ACMSD"/>
</dbReference>
<feature type="domain" description="Amidohydrolase-related" evidence="2">
    <location>
        <begin position="2"/>
        <end position="203"/>
    </location>
</feature>
<keyword evidence="1" id="KW-0456">Lyase</keyword>